<gene>
    <name evidence="11" type="ORF">SAMN05192546_1076</name>
</gene>
<protein>
    <recommendedName>
        <fullName evidence="10">Polymerase nucleotidyl transferase domain-containing protein</fullName>
    </recommendedName>
</protein>
<evidence type="ECO:0000256" key="5">
    <source>
        <dbReference type="ARBA" id="ARBA00022723"/>
    </source>
</evidence>
<sequence>MKRNTLIYQKRKEILSLARKHGVIKIQLFGSVAKENDTSDSDVDFLVTFKEDRSLFDLISLKYDLEDLLGMKVDVVTVESLHVLIRDHIVGEVIEL</sequence>
<evidence type="ECO:0000256" key="4">
    <source>
        <dbReference type="ARBA" id="ARBA00022695"/>
    </source>
</evidence>
<dbReference type="OrthoDB" id="9809668at2"/>
<keyword evidence="5" id="KW-0479">Metal-binding</keyword>
<evidence type="ECO:0000256" key="2">
    <source>
        <dbReference type="ARBA" id="ARBA00022649"/>
    </source>
</evidence>
<keyword evidence="8" id="KW-0460">Magnesium</keyword>
<keyword evidence="6" id="KW-0547">Nucleotide-binding</keyword>
<dbReference type="AlphaFoldDB" id="A0A1H3PPJ3"/>
<feature type="domain" description="Polymerase nucleotidyl transferase" evidence="10">
    <location>
        <begin position="16"/>
        <end position="92"/>
    </location>
</feature>
<dbReference type="PANTHER" id="PTHR33571">
    <property type="entry name" value="SSL8005 PROTEIN"/>
    <property type="match status" value="1"/>
</dbReference>
<evidence type="ECO:0000313" key="11">
    <source>
        <dbReference type="EMBL" id="SDZ02870.1"/>
    </source>
</evidence>
<dbReference type="Proteomes" id="UP000199230">
    <property type="component" value="Unassembled WGS sequence"/>
</dbReference>
<dbReference type="GO" id="GO:0046872">
    <property type="term" value="F:metal ion binding"/>
    <property type="evidence" value="ECO:0007669"/>
    <property type="project" value="UniProtKB-KW"/>
</dbReference>
<reference evidence="11 12" key="1">
    <citation type="submission" date="2016-10" db="EMBL/GenBank/DDBJ databases">
        <authorList>
            <person name="de Groot N.N."/>
        </authorList>
    </citation>
    <scope>NUCLEOTIDE SEQUENCE [LARGE SCALE GENOMIC DNA]</scope>
    <source>
        <strain evidence="11 12">APO</strain>
    </source>
</reference>
<dbReference type="PANTHER" id="PTHR33571:SF12">
    <property type="entry name" value="BSL3053 PROTEIN"/>
    <property type="match status" value="1"/>
</dbReference>
<dbReference type="GO" id="GO:0005524">
    <property type="term" value="F:ATP binding"/>
    <property type="evidence" value="ECO:0007669"/>
    <property type="project" value="UniProtKB-KW"/>
</dbReference>
<evidence type="ECO:0000256" key="9">
    <source>
        <dbReference type="ARBA" id="ARBA00038276"/>
    </source>
</evidence>
<keyword evidence="4" id="KW-0548">Nucleotidyltransferase</keyword>
<keyword evidence="12" id="KW-1185">Reference proteome</keyword>
<keyword evidence="7" id="KW-0067">ATP-binding</keyword>
<dbReference type="InterPro" id="IPR052038">
    <property type="entry name" value="Type-VII_TA_antitoxin"/>
</dbReference>
<dbReference type="CDD" id="cd05403">
    <property type="entry name" value="NT_KNTase_like"/>
    <property type="match status" value="1"/>
</dbReference>
<evidence type="ECO:0000256" key="7">
    <source>
        <dbReference type="ARBA" id="ARBA00022840"/>
    </source>
</evidence>
<accession>A0A1H3PPJ3</accession>
<dbReference type="STRING" id="159292.SAMN05192546_1076"/>
<evidence type="ECO:0000259" key="10">
    <source>
        <dbReference type="Pfam" id="PF01909"/>
    </source>
</evidence>
<dbReference type="Pfam" id="PF01909">
    <property type="entry name" value="NTP_transf_2"/>
    <property type="match status" value="1"/>
</dbReference>
<dbReference type="InterPro" id="IPR002934">
    <property type="entry name" value="Polymerase_NTP_transf_dom"/>
</dbReference>
<dbReference type="GO" id="GO:0016779">
    <property type="term" value="F:nucleotidyltransferase activity"/>
    <property type="evidence" value="ECO:0007669"/>
    <property type="project" value="UniProtKB-KW"/>
</dbReference>
<comment type="similarity">
    <text evidence="9">Belongs to the MntA antitoxin family.</text>
</comment>
<keyword evidence="3" id="KW-0808">Transferase</keyword>
<dbReference type="EMBL" id="FNPV01000007">
    <property type="protein sequence ID" value="SDZ02870.1"/>
    <property type="molecule type" value="Genomic_DNA"/>
</dbReference>
<keyword evidence="2" id="KW-1277">Toxin-antitoxin system</keyword>
<dbReference type="SUPFAM" id="SSF81301">
    <property type="entry name" value="Nucleotidyltransferase"/>
    <property type="match status" value="1"/>
</dbReference>
<evidence type="ECO:0000313" key="12">
    <source>
        <dbReference type="Proteomes" id="UP000199230"/>
    </source>
</evidence>
<evidence type="ECO:0000256" key="3">
    <source>
        <dbReference type="ARBA" id="ARBA00022679"/>
    </source>
</evidence>
<evidence type="ECO:0000256" key="8">
    <source>
        <dbReference type="ARBA" id="ARBA00022842"/>
    </source>
</evidence>
<evidence type="ECO:0000256" key="1">
    <source>
        <dbReference type="ARBA" id="ARBA00001946"/>
    </source>
</evidence>
<name>A0A1H3PPJ3_9FIRM</name>
<evidence type="ECO:0000256" key="6">
    <source>
        <dbReference type="ARBA" id="ARBA00022741"/>
    </source>
</evidence>
<dbReference type="Gene3D" id="3.30.460.10">
    <property type="entry name" value="Beta Polymerase, domain 2"/>
    <property type="match status" value="1"/>
</dbReference>
<dbReference type="RefSeq" id="WP_093314134.1">
    <property type="nucleotide sequence ID" value="NZ_FNPV01000007.1"/>
</dbReference>
<proteinExistence type="inferred from homology"/>
<comment type="cofactor">
    <cofactor evidence="1">
        <name>Mg(2+)</name>
        <dbReference type="ChEBI" id="CHEBI:18420"/>
    </cofactor>
</comment>
<dbReference type="InterPro" id="IPR043519">
    <property type="entry name" value="NT_sf"/>
</dbReference>
<organism evidence="11 12">
    <name type="scientific">Tindallia californiensis</name>
    <dbReference type="NCBI Taxonomy" id="159292"/>
    <lineage>
        <taxon>Bacteria</taxon>
        <taxon>Bacillati</taxon>
        <taxon>Bacillota</taxon>
        <taxon>Clostridia</taxon>
        <taxon>Peptostreptococcales</taxon>
        <taxon>Tindalliaceae</taxon>
        <taxon>Tindallia</taxon>
    </lineage>
</organism>